<comment type="caution">
    <text evidence="4">The sequence shown here is derived from an EMBL/GenBank/DDBJ whole genome shotgun (WGS) entry which is preliminary data.</text>
</comment>
<dbReference type="FunFam" id="3.40.50.150:FF:000236">
    <property type="entry name" value="S-adenosyl-L-methionine-dependent methyltransferases superfamily protein"/>
    <property type="match status" value="1"/>
</dbReference>
<organism evidence="4 5">
    <name type="scientific">Aristolochia fimbriata</name>
    <name type="common">White veined hardy Dutchman's pipe vine</name>
    <dbReference type="NCBI Taxonomy" id="158543"/>
    <lineage>
        <taxon>Eukaryota</taxon>
        <taxon>Viridiplantae</taxon>
        <taxon>Streptophyta</taxon>
        <taxon>Embryophyta</taxon>
        <taxon>Tracheophyta</taxon>
        <taxon>Spermatophyta</taxon>
        <taxon>Magnoliopsida</taxon>
        <taxon>Magnoliidae</taxon>
        <taxon>Piperales</taxon>
        <taxon>Aristolochiaceae</taxon>
        <taxon>Aristolochia</taxon>
    </lineage>
</organism>
<dbReference type="InterPro" id="IPR029063">
    <property type="entry name" value="SAM-dependent_MTases_sf"/>
</dbReference>
<dbReference type="PANTHER" id="PTHR12176">
    <property type="entry name" value="SAM-DEPENDENT METHYLTRANSFERASE SUPERFAMILY PROTEIN"/>
    <property type="match status" value="1"/>
</dbReference>
<evidence type="ECO:0000313" key="4">
    <source>
        <dbReference type="EMBL" id="KAG9455323.1"/>
    </source>
</evidence>
<accession>A0AAV7F2R9</accession>
<sequence>MMTASLTATSYSLGFSLVSFSHACSNPAASRNSASIYKFHRLPQTHLRVTANCDGGKSVSPSLPPVRALQDSATANEKGNDDEELSVLIAMRSQYNDIVIVDSPKARYLLLDSTHNVHSIYNKAEKWTGSYWDEFASLPAIIPNGPVALLGLGGGTAAHLLLELWPSLQLEGWEIDKILVDQAREYLGLSDLEKHNQDGGVLNIHVGDAFSPSAVVPGGFAGIVVDLFSDGEVLSHLQEVETWLELGKRLMANGRIMVNCGGAHPEKSNIGDGNLCEGDNVWLQNSTIRTMIKAFPGKLNWKRLSEKDSVNYMALTGTMPDLNEWANLLPHRLRSNLDQWRPCKFG</sequence>
<keyword evidence="2" id="KW-0489">Methyltransferase</keyword>
<name>A0AAV7F2R9_ARIFI</name>
<evidence type="ECO:0000256" key="2">
    <source>
        <dbReference type="ARBA" id="ARBA00022603"/>
    </source>
</evidence>
<dbReference type="InterPro" id="IPR051419">
    <property type="entry name" value="Lys/N-term_MeTrsfase_sf"/>
</dbReference>
<evidence type="ECO:0000256" key="3">
    <source>
        <dbReference type="ARBA" id="ARBA00022679"/>
    </source>
</evidence>
<comment type="similarity">
    <text evidence="1">Belongs to the methyltransferase superfamily.</text>
</comment>
<gene>
    <name evidence="4" type="ORF">H6P81_008227</name>
</gene>
<dbReference type="Gene3D" id="3.40.50.150">
    <property type="entry name" value="Vaccinia Virus protein VP39"/>
    <property type="match status" value="1"/>
</dbReference>
<keyword evidence="5" id="KW-1185">Reference proteome</keyword>
<protein>
    <recommendedName>
        <fullName evidence="6">S-adenosyl-L-methionine-dependent methyltransferase</fullName>
    </recommendedName>
</protein>
<proteinExistence type="inferred from homology"/>
<dbReference type="EMBL" id="JAINDJ010000003">
    <property type="protein sequence ID" value="KAG9455323.1"/>
    <property type="molecule type" value="Genomic_DNA"/>
</dbReference>
<evidence type="ECO:0008006" key="6">
    <source>
        <dbReference type="Google" id="ProtNLM"/>
    </source>
</evidence>
<evidence type="ECO:0000256" key="1">
    <source>
        <dbReference type="ARBA" id="ARBA00008361"/>
    </source>
</evidence>
<dbReference type="AlphaFoldDB" id="A0AAV7F2R9"/>
<dbReference type="SUPFAM" id="SSF53335">
    <property type="entry name" value="S-adenosyl-L-methionine-dependent methyltransferases"/>
    <property type="match status" value="1"/>
</dbReference>
<dbReference type="Proteomes" id="UP000825729">
    <property type="component" value="Unassembled WGS sequence"/>
</dbReference>
<reference evidence="4 5" key="1">
    <citation type="submission" date="2021-07" db="EMBL/GenBank/DDBJ databases">
        <title>The Aristolochia fimbriata genome: insights into angiosperm evolution, floral development and chemical biosynthesis.</title>
        <authorList>
            <person name="Jiao Y."/>
        </authorList>
    </citation>
    <scope>NUCLEOTIDE SEQUENCE [LARGE SCALE GENOMIC DNA]</scope>
    <source>
        <strain evidence="4">IBCAS-2021</strain>
        <tissue evidence="4">Leaf</tissue>
    </source>
</reference>
<keyword evidence="3" id="KW-0808">Transferase</keyword>
<dbReference type="PANTHER" id="PTHR12176:SF76">
    <property type="entry name" value="S-ADENOSYL-L-METHIONINE-DEPENDENT METHYLTRANSFERASES SUPERFAMILY PROTEIN"/>
    <property type="match status" value="1"/>
</dbReference>
<dbReference type="GO" id="GO:0032259">
    <property type="term" value="P:methylation"/>
    <property type="evidence" value="ECO:0007669"/>
    <property type="project" value="UniProtKB-KW"/>
</dbReference>
<evidence type="ECO:0000313" key="5">
    <source>
        <dbReference type="Proteomes" id="UP000825729"/>
    </source>
</evidence>
<dbReference type="GO" id="GO:0008168">
    <property type="term" value="F:methyltransferase activity"/>
    <property type="evidence" value="ECO:0007669"/>
    <property type="project" value="UniProtKB-KW"/>
</dbReference>